<sequence length="39" mass="4494">MVGRPFSRSTVSPFFGNVGWRYQFRSAMQILICKVSVQL</sequence>
<evidence type="ECO:0000313" key="1">
    <source>
        <dbReference type="EMBL" id="SDG78562.1"/>
    </source>
</evidence>
<proteinExistence type="predicted"/>
<keyword evidence="2" id="KW-1185">Reference proteome</keyword>
<comment type="caution">
    <text evidence="1">The sequence shown here is derived from an EMBL/GenBank/DDBJ whole genome shotgun (WGS) entry which is preliminary data.</text>
</comment>
<dbReference type="EMBL" id="FNBZ01000005">
    <property type="protein sequence ID" value="SDG78562.1"/>
    <property type="molecule type" value="Genomic_DNA"/>
</dbReference>
<reference evidence="1 2" key="1">
    <citation type="submission" date="2016-10" db="EMBL/GenBank/DDBJ databases">
        <authorList>
            <person name="Varghese N."/>
            <person name="Submissions S."/>
        </authorList>
    </citation>
    <scope>NUCLEOTIDE SEQUENCE [LARGE SCALE GENOMIC DNA]</scope>
    <source>
        <strain evidence="1 2">DSM 26672</strain>
    </source>
</reference>
<name>A0ABY0P2W7_9HYPH</name>
<evidence type="ECO:0000313" key="2">
    <source>
        <dbReference type="Proteomes" id="UP000199468"/>
    </source>
</evidence>
<organism evidence="1 2">
    <name type="scientific">Bosea robiniae</name>
    <dbReference type="NCBI Taxonomy" id="1036780"/>
    <lineage>
        <taxon>Bacteria</taxon>
        <taxon>Pseudomonadati</taxon>
        <taxon>Pseudomonadota</taxon>
        <taxon>Alphaproteobacteria</taxon>
        <taxon>Hyphomicrobiales</taxon>
        <taxon>Boseaceae</taxon>
        <taxon>Bosea</taxon>
    </lineage>
</organism>
<gene>
    <name evidence="1" type="ORF">SAMN05421844_105270</name>
</gene>
<protein>
    <submittedName>
        <fullName evidence="1">Uncharacterized protein</fullName>
    </submittedName>
</protein>
<accession>A0ABY0P2W7</accession>
<dbReference type="Proteomes" id="UP000199468">
    <property type="component" value="Unassembled WGS sequence"/>
</dbReference>